<keyword evidence="5" id="KW-0378">Hydrolase</keyword>
<dbReference type="Pfam" id="PF00271">
    <property type="entry name" value="Helicase_C"/>
    <property type="match status" value="1"/>
</dbReference>
<feature type="domain" description="Helicase ATP-binding" evidence="3">
    <location>
        <begin position="67"/>
        <end position="244"/>
    </location>
</feature>
<reference evidence="5 6" key="1">
    <citation type="submission" date="2019-01" db="EMBL/GenBank/DDBJ databases">
        <title>Egibacter rhizosphaerae EGI 80759T.</title>
        <authorList>
            <person name="Chen D.-D."/>
            <person name="Tian Y."/>
            <person name="Jiao J.-Y."/>
            <person name="Zhang X.-T."/>
            <person name="Zhang Y.-G."/>
            <person name="Zhang Y."/>
            <person name="Xiao M."/>
            <person name="Shu W.-S."/>
            <person name="Li W.-J."/>
        </authorList>
    </citation>
    <scope>NUCLEOTIDE SEQUENCE [LARGE SCALE GENOMIC DNA]</scope>
    <source>
        <strain evidence="5 6">EGI 80759</strain>
    </source>
</reference>
<dbReference type="CDD" id="cd18797">
    <property type="entry name" value="SF2_C_Hrq"/>
    <property type="match status" value="1"/>
</dbReference>
<dbReference type="Pfam" id="PF00270">
    <property type="entry name" value="DEAD"/>
    <property type="match status" value="1"/>
</dbReference>
<dbReference type="Pfam" id="PF22982">
    <property type="entry name" value="WHD_HRQ1"/>
    <property type="match status" value="1"/>
</dbReference>
<keyword evidence="6" id="KW-1185">Reference proteome</keyword>
<protein>
    <submittedName>
        <fullName evidence="5">DEAD/DEAH box helicase</fullName>
    </submittedName>
</protein>
<dbReference type="AlphaFoldDB" id="A0A411YLA9"/>
<dbReference type="EMBL" id="CP036402">
    <property type="protein sequence ID" value="QBI21951.1"/>
    <property type="molecule type" value="Genomic_DNA"/>
</dbReference>
<dbReference type="SMART" id="SM00487">
    <property type="entry name" value="DEXDc"/>
    <property type="match status" value="1"/>
</dbReference>
<dbReference type="GO" id="GO:0005524">
    <property type="term" value="F:ATP binding"/>
    <property type="evidence" value="ECO:0007669"/>
    <property type="project" value="UniProtKB-KW"/>
</dbReference>
<dbReference type="PROSITE" id="PS51194">
    <property type="entry name" value="HELICASE_CTER"/>
    <property type="match status" value="1"/>
</dbReference>
<dbReference type="InterPro" id="IPR022307">
    <property type="entry name" value="Helicase_put_actinobac"/>
</dbReference>
<dbReference type="Pfam" id="PF09369">
    <property type="entry name" value="MZB"/>
    <property type="match status" value="1"/>
</dbReference>
<proteinExistence type="predicted"/>
<evidence type="ECO:0000313" key="5">
    <source>
        <dbReference type="EMBL" id="QBI21951.1"/>
    </source>
</evidence>
<dbReference type="KEGG" id="erz:ER308_07060"/>
<evidence type="ECO:0000256" key="2">
    <source>
        <dbReference type="ARBA" id="ARBA00022840"/>
    </source>
</evidence>
<dbReference type="PANTHER" id="PTHR47957">
    <property type="entry name" value="ATP-DEPENDENT HELICASE HRQ1"/>
    <property type="match status" value="1"/>
</dbReference>
<organism evidence="5 6">
    <name type="scientific">Egibacter rhizosphaerae</name>
    <dbReference type="NCBI Taxonomy" id="1670831"/>
    <lineage>
        <taxon>Bacteria</taxon>
        <taxon>Bacillati</taxon>
        <taxon>Actinomycetota</taxon>
        <taxon>Nitriliruptoria</taxon>
        <taxon>Egibacterales</taxon>
        <taxon>Egibacteraceae</taxon>
        <taxon>Egibacter</taxon>
    </lineage>
</organism>
<evidence type="ECO:0000259" key="4">
    <source>
        <dbReference type="PROSITE" id="PS51194"/>
    </source>
</evidence>
<gene>
    <name evidence="5" type="ORF">ER308_07060</name>
</gene>
<evidence type="ECO:0000259" key="3">
    <source>
        <dbReference type="PROSITE" id="PS51192"/>
    </source>
</evidence>
<dbReference type="GO" id="GO:0003676">
    <property type="term" value="F:nucleic acid binding"/>
    <property type="evidence" value="ECO:0007669"/>
    <property type="project" value="InterPro"/>
</dbReference>
<keyword evidence="1" id="KW-0547">Nucleotide-binding</keyword>
<dbReference type="CDD" id="cd17923">
    <property type="entry name" value="DEXHc_Hrq1-like"/>
    <property type="match status" value="1"/>
</dbReference>
<dbReference type="PANTHER" id="PTHR47957:SF3">
    <property type="entry name" value="ATP-DEPENDENT HELICASE HRQ1"/>
    <property type="match status" value="1"/>
</dbReference>
<dbReference type="InterPro" id="IPR018973">
    <property type="entry name" value="MZB"/>
</dbReference>
<evidence type="ECO:0000313" key="6">
    <source>
        <dbReference type="Proteomes" id="UP000291469"/>
    </source>
</evidence>
<evidence type="ECO:0000256" key="1">
    <source>
        <dbReference type="ARBA" id="ARBA00022741"/>
    </source>
</evidence>
<dbReference type="Proteomes" id="UP000291469">
    <property type="component" value="Chromosome"/>
</dbReference>
<dbReference type="SUPFAM" id="SSF52540">
    <property type="entry name" value="P-loop containing nucleoside triphosphate hydrolases"/>
    <property type="match status" value="1"/>
</dbReference>
<feature type="domain" description="Helicase C-terminal" evidence="4">
    <location>
        <begin position="280"/>
        <end position="423"/>
    </location>
</feature>
<dbReference type="NCBIfam" id="TIGR03817">
    <property type="entry name" value="DECH_helic"/>
    <property type="match status" value="1"/>
</dbReference>
<dbReference type="PROSITE" id="PS51192">
    <property type="entry name" value="HELICASE_ATP_BIND_1"/>
    <property type="match status" value="1"/>
</dbReference>
<dbReference type="GO" id="GO:0036297">
    <property type="term" value="P:interstrand cross-link repair"/>
    <property type="evidence" value="ECO:0007669"/>
    <property type="project" value="TreeGrafter"/>
</dbReference>
<dbReference type="InterPro" id="IPR014001">
    <property type="entry name" value="Helicase_ATP-bd"/>
</dbReference>
<dbReference type="SMART" id="SM00490">
    <property type="entry name" value="HELICc"/>
    <property type="match status" value="1"/>
</dbReference>
<dbReference type="GO" id="GO:0006289">
    <property type="term" value="P:nucleotide-excision repair"/>
    <property type="evidence" value="ECO:0007669"/>
    <property type="project" value="TreeGrafter"/>
</dbReference>
<name>A0A411YLA9_9ACTN</name>
<dbReference type="InterPro" id="IPR001650">
    <property type="entry name" value="Helicase_C-like"/>
</dbReference>
<accession>A0A411YLA9</accession>
<dbReference type="GO" id="GO:0043138">
    <property type="term" value="F:3'-5' DNA helicase activity"/>
    <property type="evidence" value="ECO:0007669"/>
    <property type="project" value="TreeGrafter"/>
</dbReference>
<dbReference type="OrthoDB" id="143059at2"/>
<keyword evidence="5" id="KW-0347">Helicase</keyword>
<sequence length="764" mass="81886">MAGDLTERHPPVPDADRTIAPRIAASHRLPARPARTVPLPDDLPPVLRQRLADANVAQLFTHQAEAHARLRAGRHTVVATGTASGKSLCYQLPLLERLTGDDRATALYLAPTKALARDQLRALRDFRLPHVRAAAYDGDTPRHERDAVRRTANVVLTNPDMLHTGLLPHHRRWADFLHRLEFVVIDELHTARGVFGAHVAAVLRRLRRVAERYGAAPTFAFASATIANPGEHAHHLTGLDVDEITVDGSPRPAVTLSLWDPPLTDPDAGTRRSTLAETSDLLSGMVQAGPATLAFVKSRKAAELVAAAARERVGDRVLAYRAGLLPEERRHVERGLTDGSLRGVAATDALELGVDVGNLDAVVIAGWPGTAASLWQQAGRAGRRDREAVVVFVADDDPLDRYLLRHPEHLWSRPLEAATADVSNPHVLAPHVRCAAFELPVADEEEACLLGTDARAVLAAEEEAGRLRRRGDKRYWAGRGSPAGNVAIRSAGGEPFRIVHAATGELIGDVDEARAFRTVHPGAVYVHQGAVYAVDDLDLDDRIAAVSPYDGDVTTHPRVDTDVTVADVAEEEAWGRCGLARGRVEVTTQVLAYERRRLFTGESLGVVDLDLPRSRLDTRAFWLTIAADVLAEAGLPNNERAVAGAAHAAEHAAIGLLPLTTMCDRWDVGGLSTPWHPDTGAATIFVYDGYPGGAGIADRAFRAGVTHLVATRDAVAGCGCTEGCPSCVQSPKCGNGNEPLDKAGAVRLLSAVLDELAEPSESAG</sequence>
<keyword evidence="2" id="KW-0067">ATP-binding</keyword>
<dbReference type="InterPro" id="IPR055227">
    <property type="entry name" value="HRQ1_WHD"/>
</dbReference>
<dbReference type="InterPro" id="IPR011545">
    <property type="entry name" value="DEAD/DEAH_box_helicase_dom"/>
</dbReference>
<dbReference type="InterPro" id="IPR027417">
    <property type="entry name" value="P-loop_NTPase"/>
</dbReference>
<dbReference type="Gene3D" id="3.40.50.300">
    <property type="entry name" value="P-loop containing nucleotide triphosphate hydrolases"/>
    <property type="match status" value="2"/>
</dbReference>